<dbReference type="InterPro" id="IPR012902">
    <property type="entry name" value="N_methyl_site"/>
</dbReference>
<proteinExistence type="predicted"/>
<gene>
    <name evidence="2" type="ORF">AS156_37015</name>
</gene>
<dbReference type="SUPFAM" id="SSF54523">
    <property type="entry name" value="Pili subunits"/>
    <property type="match status" value="1"/>
</dbReference>
<dbReference type="AlphaFoldDB" id="A0A109JZB5"/>
<dbReference type="NCBIfam" id="TIGR02532">
    <property type="entry name" value="IV_pilin_GFxxxE"/>
    <property type="match status" value="1"/>
</dbReference>
<evidence type="ECO:0000313" key="3">
    <source>
        <dbReference type="Proteomes" id="UP000057737"/>
    </source>
</evidence>
<dbReference type="Proteomes" id="UP000057737">
    <property type="component" value="Unassembled WGS sequence"/>
</dbReference>
<dbReference type="InterPro" id="IPR045584">
    <property type="entry name" value="Pilin-like"/>
</dbReference>
<dbReference type="PROSITE" id="PS00409">
    <property type="entry name" value="PROKAR_NTER_METHYL"/>
    <property type="match status" value="1"/>
</dbReference>
<keyword evidence="3" id="KW-1185">Reference proteome</keyword>
<comment type="caution">
    <text evidence="2">The sequence shown here is derived from an EMBL/GenBank/DDBJ whole genome shotgun (WGS) entry which is preliminary data.</text>
</comment>
<keyword evidence="1" id="KW-0812">Transmembrane</keyword>
<accession>A0A109JZB5</accession>
<dbReference type="EMBL" id="LNCU01000040">
    <property type="protein sequence ID" value="KWV57813.1"/>
    <property type="molecule type" value="Genomic_DNA"/>
</dbReference>
<dbReference type="Pfam" id="PF07963">
    <property type="entry name" value="N_methyl"/>
    <property type="match status" value="1"/>
</dbReference>
<protein>
    <submittedName>
        <fullName evidence="2">General secretion pathway protein GspH</fullName>
    </submittedName>
</protein>
<sequence>MSQASRTDPRSGFTLIEVMAVMTIIAMLASLAVAFIPGTGRADIKVLTLRTAALLRRERLGAILTGHSRRIALDVGERALVGDGGEVLPIPRDVVLDVVGVDERWSGRQAVVRFEPDGASTGAKLRFSREGADYEVNVNWYTGRVAIDPP</sequence>
<keyword evidence="1" id="KW-0472">Membrane</keyword>
<feature type="transmembrane region" description="Helical" evidence="1">
    <location>
        <begin position="12"/>
        <end position="36"/>
    </location>
</feature>
<keyword evidence="1" id="KW-1133">Transmembrane helix</keyword>
<dbReference type="OrthoDB" id="7366901at2"/>
<evidence type="ECO:0000256" key="1">
    <source>
        <dbReference type="SAM" id="Phobius"/>
    </source>
</evidence>
<organism evidence="2 3">
    <name type="scientific">Bradyrhizobium macuxiense</name>
    <dbReference type="NCBI Taxonomy" id="1755647"/>
    <lineage>
        <taxon>Bacteria</taxon>
        <taxon>Pseudomonadati</taxon>
        <taxon>Pseudomonadota</taxon>
        <taxon>Alphaproteobacteria</taxon>
        <taxon>Hyphomicrobiales</taxon>
        <taxon>Nitrobacteraceae</taxon>
        <taxon>Bradyrhizobium</taxon>
    </lineage>
</organism>
<name>A0A109JZB5_9BRAD</name>
<evidence type="ECO:0000313" key="2">
    <source>
        <dbReference type="EMBL" id="KWV57813.1"/>
    </source>
</evidence>
<dbReference type="RefSeq" id="WP_066504343.1">
    <property type="nucleotide sequence ID" value="NZ_LNCU01000040.1"/>
</dbReference>
<reference evidence="2 3" key="1">
    <citation type="submission" date="2015-11" db="EMBL/GenBank/DDBJ databases">
        <title>Draft Genome Sequence of the Strain BR 10303 (Bradyrhizobium sp.) isolated from nodules of Centrolobium paraense.</title>
        <authorList>
            <person name="Zelli J.E."/>
            <person name="Simoes-Araujo J.L."/>
            <person name="Barauna A.C."/>
            <person name="Silva K."/>
        </authorList>
    </citation>
    <scope>NUCLEOTIDE SEQUENCE [LARGE SCALE GENOMIC DNA]</scope>
    <source>
        <strain evidence="2 3">BR 10303</strain>
    </source>
</reference>